<accession>A0A0N5A6P1</accession>
<dbReference type="GO" id="GO:0070877">
    <property type="term" value="C:microprocessor complex"/>
    <property type="evidence" value="ECO:0007669"/>
    <property type="project" value="InterPro"/>
</dbReference>
<feature type="domain" description="WW" evidence="2">
    <location>
        <begin position="75"/>
        <end position="108"/>
    </location>
</feature>
<dbReference type="InterPro" id="IPR001202">
    <property type="entry name" value="WW_dom"/>
</dbReference>
<evidence type="ECO:0000256" key="1">
    <source>
        <dbReference type="SAM" id="MobiDB-lite"/>
    </source>
</evidence>
<name>A0A0N5A6P1_PARTI</name>
<dbReference type="Gene3D" id="3.30.160.20">
    <property type="match status" value="1"/>
</dbReference>
<reference evidence="4" key="1">
    <citation type="submission" date="2017-02" db="UniProtKB">
        <authorList>
            <consortium name="WormBaseParasite"/>
        </authorList>
    </citation>
    <scope>IDENTIFICATION</scope>
</reference>
<dbReference type="Gene3D" id="3.30.160.590">
    <property type="match status" value="1"/>
</dbReference>
<keyword evidence="3" id="KW-1185">Reference proteome</keyword>
<dbReference type="PANTHER" id="PTHR13482:SF3">
    <property type="entry name" value="MICROPROCESSOR COMPLEX SUBUNIT DGCR8"/>
    <property type="match status" value="1"/>
</dbReference>
<evidence type="ECO:0000313" key="4">
    <source>
        <dbReference type="WBParaSite" id="PTRK_0001766300.1"/>
    </source>
</evidence>
<evidence type="ECO:0000259" key="2">
    <source>
        <dbReference type="PROSITE" id="PS50020"/>
    </source>
</evidence>
<dbReference type="SUPFAM" id="SSF51045">
    <property type="entry name" value="WW domain"/>
    <property type="match status" value="1"/>
</dbReference>
<protein>
    <submittedName>
        <fullName evidence="4">WW domain-containing protein</fullName>
    </submittedName>
</protein>
<dbReference type="Gene3D" id="2.20.70.10">
    <property type="match status" value="1"/>
</dbReference>
<dbReference type="WBParaSite" id="PTRK_0001766300.1">
    <property type="protein sequence ID" value="PTRK_0001766300.1"/>
    <property type="gene ID" value="PTRK_0001766300"/>
</dbReference>
<dbReference type="Proteomes" id="UP000038045">
    <property type="component" value="Unplaced"/>
</dbReference>
<dbReference type="AlphaFoldDB" id="A0A0N5A6P1"/>
<sequence>MENNSSQSIVNDNKPTSIDEEDTHTLDMELQESNDSLIDVITTMEHNSSKQDVENKGSDKIVKHFITNCVSTRTQGLPEGWKAIAHDSGHMLYLNLATRIATYSKPFDLKEGSARHHHTPLSSIPCLEQKKHMERVNQNQETLVKDETISPEELIKYSKQIYDYETKFFDKIDRSIPKGLRKRKFIDSLHSNKEKVEIVPAHQPTKPPEDFPSNDQLIDIECPGMNGKKDKVVKFNPIGKSSTNILHEYVQRSMKTKVYYVEEKMEFDIDTFRCNGYIVINELVQKNLIDNKKVVSKVGKIEKINKEDEIHLFIGSGKGKSKKEAKLKAGVNCVKLFHEDLTFDESGVCNAIGGKKVDNDDIIEFFKSVDIDNENLADLCEKSGQLLPGKILQIAIKKHPSYGVRELSTAHRTMDNGNYLFTLKFGNILIEHECKNKKNGKHVAAQKFLKCLHPDLKTWGEIIEIYGTKLQASKDSKSSTQDDIIKLATKFLEENRIRSKHSCEPNYEVLNALKEHHKKFFENYKEELVEQHINDYKKPILHPDIAAKVSRKKELENPTPLWKNAL</sequence>
<dbReference type="GO" id="GO:0042802">
    <property type="term" value="F:identical protein binding"/>
    <property type="evidence" value="ECO:0007669"/>
    <property type="project" value="InterPro"/>
</dbReference>
<dbReference type="GO" id="GO:0003725">
    <property type="term" value="F:double-stranded RNA binding"/>
    <property type="evidence" value="ECO:0007669"/>
    <property type="project" value="TreeGrafter"/>
</dbReference>
<evidence type="ECO:0000313" key="3">
    <source>
        <dbReference type="Proteomes" id="UP000038045"/>
    </source>
</evidence>
<proteinExistence type="predicted"/>
<dbReference type="InterPro" id="IPR040375">
    <property type="entry name" value="DGCR8"/>
</dbReference>
<dbReference type="GO" id="GO:0020037">
    <property type="term" value="F:heme binding"/>
    <property type="evidence" value="ECO:0007669"/>
    <property type="project" value="InterPro"/>
</dbReference>
<dbReference type="InterPro" id="IPR036020">
    <property type="entry name" value="WW_dom_sf"/>
</dbReference>
<dbReference type="GO" id="GO:0070878">
    <property type="term" value="F:primary miRNA binding"/>
    <property type="evidence" value="ECO:0007669"/>
    <property type="project" value="TreeGrafter"/>
</dbReference>
<dbReference type="PANTHER" id="PTHR13482">
    <property type="entry name" value="MICRORNA PROCESSOR COMPLEX SUBUNIT DGCR8"/>
    <property type="match status" value="1"/>
</dbReference>
<dbReference type="STRING" id="131310.A0A0N5A6P1"/>
<feature type="region of interest" description="Disordered" evidence="1">
    <location>
        <begin position="1"/>
        <end position="20"/>
    </location>
</feature>
<dbReference type="SMART" id="SM00456">
    <property type="entry name" value="WW"/>
    <property type="match status" value="1"/>
</dbReference>
<feature type="compositionally biased region" description="Polar residues" evidence="1">
    <location>
        <begin position="1"/>
        <end position="16"/>
    </location>
</feature>
<dbReference type="PROSITE" id="PS50020">
    <property type="entry name" value="WW_DOMAIN_2"/>
    <property type="match status" value="1"/>
</dbReference>
<organism evidence="3 4">
    <name type="scientific">Parastrongyloides trichosuri</name>
    <name type="common">Possum-specific nematode worm</name>
    <dbReference type="NCBI Taxonomy" id="131310"/>
    <lineage>
        <taxon>Eukaryota</taxon>
        <taxon>Metazoa</taxon>
        <taxon>Ecdysozoa</taxon>
        <taxon>Nematoda</taxon>
        <taxon>Chromadorea</taxon>
        <taxon>Rhabditida</taxon>
        <taxon>Tylenchina</taxon>
        <taxon>Panagrolaimomorpha</taxon>
        <taxon>Strongyloidoidea</taxon>
        <taxon>Strongyloididae</taxon>
        <taxon>Parastrongyloides</taxon>
    </lineage>
</organism>
<dbReference type="GO" id="GO:0031053">
    <property type="term" value="P:primary miRNA processing"/>
    <property type="evidence" value="ECO:0007669"/>
    <property type="project" value="InterPro"/>
</dbReference>